<dbReference type="Gene3D" id="2.60.40.1180">
    <property type="entry name" value="Golgi alpha-mannosidase II"/>
    <property type="match status" value="2"/>
</dbReference>
<sequence>MSKRVLVLLAVLAVAVLVAVLVVVFRGRDEHPGAVVDGHARFQVLTPTLIRAEYAEDGRFEDRPTYNAVNRGLTTTAFTTEEVDGSLVIRTDRVALRYRRGSGRFGPDNLQVELTAGDEAVTARPVWSLPGVCHLGQVCEAETMLAQEGAQGVRDTDDHTGPGYVADLTAPGSGVGWSQRGVAAAGEHRVHLRYRADSAQELVVTAGDQERAVALEPTGGEWAEASAALTVPAGRTPLSLRCPDGGCDAAIDHVAVTPPGDAYPEHTGAEHAAANLGGWRRSLDYVDKPRSLPVMMYEGLLSRDGWYLLDDSETAIANPDGTTTPRAERDGYQDGYFFGYGHDYRQGLRDLKELTGPPVMLPRQAFGNWYSRYAAHDQDYYRDELLPAFEEAGVPLDVLVVDTDFKSPNKWNGWNWDESLFPDPEGFFRWAEEQGLRVALNIHPSIDANDPKYEEAVRTAGKELEPGECGMGGDMDCRVFDLSDPRQRQAYFDLHREFEELEPDLLWWLDSCCDGSGFRPEGISPDSAFNAEYARRAEQKGQRGFSWNRSGGGYNGYGGNQVHPAGPWAEHRYTVDTSMDTSSTWELLAFASEYTAGRGNIGMPYQSHDIGGHNYAGNEENRLPDDLYARWVQFGAFQPLLRLHSNHGYRLPWDYPGVEEAAVKFLKLRKALLPHTYTVARQAYDTGLPMNRPMYLDHPGHPEAYEHPSQFMYGDDVLVAPVTSPGVEDVPTELWVPPGTWTNHFTGETVTGPTVTTVTSDIDTMPVFLRAGGILPTSADDTSNAREQVGDLVLDVAAGASGSYSLYEDAGEGLGYRGGEFARTTVRYSEDDGSVTVEPRAGSFAGAVAERTWTVRLRGVPEPSRLAVNGADAPEWEYDADTRTVTVTATSPADRELTFTTR</sequence>
<proteinExistence type="inferred from homology"/>
<dbReference type="InterPro" id="IPR048395">
    <property type="entry name" value="Glyco_hydro_31_C"/>
</dbReference>
<gene>
    <name evidence="6" type="ORF">ACFPFM_04070</name>
</gene>
<keyword evidence="2" id="KW-0326">Glycosidase</keyword>
<reference evidence="7" key="1">
    <citation type="journal article" date="2019" name="Int. J. Syst. Evol. Microbiol.">
        <title>The Global Catalogue of Microorganisms (GCM) 10K type strain sequencing project: providing services to taxonomists for standard genome sequencing and annotation.</title>
        <authorList>
            <consortium name="The Broad Institute Genomics Platform"/>
            <consortium name="The Broad Institute Genome Sequencing Center for Infectious Disease"/>
            <person name="Wu L."/>
            <person name="Ma J."/>
        </authorList>
    </citation>
    <scope>NUCLEOTIDE SEQUENCE [LARGE SCALE GENOMIC DNA]</scope>
    <source>
        <strain evidence="7">KCTC 12848</strain>
    </source>
</reference>
<dbReference type="PANTHER" id="PTHR22762:SF89">
    <property type="entry name" value="ALPHA-XYLOSIDASE"/>
    <property type="match status" value="1"/>
</dbReference>
<feature type="domain" description="Glycosyl hydrolase family 31 C-terminal" evidence="5">
    <location>
        <begin position="687"/>
        <end position="775"/>
    </location>
</feature>
<keyword evidence="2" id="KW-0378">Hydrolase</keyword>
<dbReference type="EMBL" id="JBHSJB010000004">
    <property type="protein sequence ID" value="MFC5052930.1"/>
    <property type="molecule type" value="Genomic_DNA"/>
</dbReference>
<feature type="domain" description="DUF5110" evidence="4">
    <location>
        <begin position="792"/>
        <end position="859"/>
    </location>
</feature>
<name>A0ABV9XUL1_9PSEU</name>
<protein>
    <submittedName>
        <fullName evidence="6">TIM-barrel domain-containing protein</fullName>
    </submittedName>
</protein>
<evidence type="ECO:0000259" key="3">
    <source>
        <dbReference type="Pfam" id="PF01055"/>
    </source>
</evidence>
<dbReference type="PANTHER" id="PTHR22762">
    <property type="entry name" value="ALPHA-GLUCOSIDASE"/>
    <property type="match status" value="1"/>
</dbReference>
<dbReference type="InterPro" id="IPR017853">
    <property type="entry name" value="GH"/>
</dbReference>
<dbReference type="InterPro" id="IPR013780">
    <property type="entry name" value="Glyco_hydro_b"/>
</dbReference>
<dbReference type="Gene3D" id="2.60.120.260">
    <property type="entry name" value="Galactose-binding domain-like"/>
    <property type="match status" value="1"/>
</dbReference>
<evidence type="ECO:0000259" key="4">
    <source>
        <dbReference type="Pfam" id="PF17137"/>
    </source>
</evidence>
<organism evidence="6 7">
    <name type="scientific">Saccharothrix xinjiangensis</name>
    <dbReference type="NCBI Taxonomy" id="204798"/>
    <lineage>
        <taxon>Bacteria</taxon>
        <taxon>Bacillati</taxon>
        <taxon>Actinomycetota</taxon>
        <taxon>Actinomycetes</taxon>
        <taxon>Pseudonocardiales</taxon>
        <taxon>Pseudonocardiaceae</taxon>
        <taxon>Saccharothrix</taxon>
    </lineage>
</organism>
<dbReference type="Pfam" id="PF17137">
    <property type="entry name" value="DUF5110"/>
    <property type="match status" value="1"/>
</dbReference>
<accession>A0ABV9XUL1</accession>
<dbReference type="SUPFAM" id="SSF51011">
    <property type="entry name" value="Glycosyl hydrolase domain"/>
    <property type="match status" value="1"/>
</dbReference>
<dbReference type="RefSeq" id="WP_344037957.1">
    <property type="nucleotide sequence ID" value="NZ_BAAAKE010000009.1"/>
</dbReference>
<evidence type="ECO:0000313" key="7">
    <source>
        <dbReference type="Proteomes" id="UP001595833"/>
    </source>
</evidence>
<dbReference type="Gene3D" id="3.20.20.80">
    <property type="entry name" value="Glycosidases"/>
    <property type="match status" value="1"/>
</dbReference>
<evidence type="ECO:0000313" key="6">
    <source>
        <dbReference type="EMBL" id="MFC5052930.1"/>
    </source>
</evidence>
<dbReference type="Pfam" id="PF21365">
    <property type="entry name" value="Glyco_hydro_31_3rd"/>
    <property type="match status" value="1"/>
</dbReference>
<comment type="caution">
    <text evidence="6">The sequence shown here is derived from an EMBL/GenBank/DDBJ whole genome shotgun (WGS) entry which is preliminary data.</text>
</comment>
<feature type="domain" description="Glycoside hydrolase family 31 TIM barrel" evidence="3">
    <location>
        <begin position="358"/>
        <end position="678"/>
    </location>
</feature>
<comment type="similarity">
    <text evidence="1 2">Belongs to the glycosyl hydrolase 31 family.</text>
</comment>
<evidence type="ECO:0000259" key="5">
    <source>
        <dbReference type="Pfam" id="PF21365"/>
    </source>
</evidence>
<dbReference type="InterPro" id="IPR033403">
    <property type="entry name" value="DUF5110"/>
</dbReference>
<dbReference type="Proteomes" id="UP001595833">
    <property type="component" value="Unassembled WGS sequence"/>
</dbReference>
<evidence type="ECO:0000256" key="2">
    <source>
        <dbReference type="RuleBase" id="RU361185"/>
    </source>
</evidence>
<dbReference type="SUPFAM" id="SSF51445">
    <property type="entry name" value="(Trans)glycosidases"/>
    <property type="match status" value="1"/>
</dbReference>
<keyword evidence="7" id="KW-1185">Reference proteome</keyword>
<dbReference type="InterPro" id="IPR000322">
    <property type="entry name" value="Glyco_hydro_31_TIM"/>
</dbReference>
<dbReference type="Pfam" id="PF01055">
    <property type="entry name" value="Glyco_hydro_31_2nd"/>
    <property type="match status" value="1"/>
</dbReference>
<evidence type="ECO:0000256" key="1">
    <source>
        <dbReference type="ARBA" id="ARBA00007806"/>
    </source>
</evidence>